<proteinExistence type="predicted"/>
<name>H0E1V8_9ACTN</name>
<dbReference type="AlphaFoldDB" id="H0E1V8"/>
<keyword evidence="4" id="KW-1185">Reference proteome</keyword>
<keyword evidence="2" id="KW-0472">Membrane</keyword>
<feature type="compositionally biased region" description="Low complexity" evidence="1">
    <location>
        <begin position="28"/>
        <end position="37"/>
    </location>
</feature>
<keyword evidence="2" id="KW-0812">Transmembrane</keyword>
<dbReference type="PANTHER" id="PTHR40078">
    <property type="entry name" value="INTEGRAL MEMBRANE PROTEIN-RELATED"/>
    <property type="match status" value="1"/>
</dbReference>
<comment type="caution">
    <text evidence="3">The sequence shown here is derived from an EMBL/GenBank/DDBJ whole genome shotgun (WGS) entry which is preliminary data.</text>
</comment>
<evidence type="ECO:0000313" key="3">
    <source>
        <dbReference type="EMBL" id="EHN12350.1"/>
    </source>
</evidence>
<reference evidence="3 4" key="1">
    <citation type="journal article" date="2013" name="Biodegradation">
        <title>Quantitative proteomic analysis of ibuprofen-degrading Patulibacter sp. strain I11.</title>
        <authorList>
            <person name="Almeida B."/>
            <person name="Kjeldal H."/>
            <person name="Lolas I."/>
            <person name="Knudsen A.D."/>
            <person name="Carvalho G."/>
            <person name="Nielsen K.L."/>
            <person name="Barreto Crespo M.T."/>
            <person name="Stensballe A."/>
            <person name="Nielsen J.L."/>
        </authorList>
    </citation>
    <scope>NUCLEOTIDE SEQUENCE [LARGE SCALE GENOMIC DNA]</scope>
    <source>
        <strain evidence="3 4">I11</strain>
    </source>
</reference>
<dbReference type="InterPro" id="IPR038750">
    <property type="entry name" value="YczE/YyaS-like"/>
</dbReference>
<dbReference type="EMBL" id="AGUD01000033">
    <property type="protein sequence ID" value="EHN12350.1"/>
    <property type="molecule type" value="Genomic_DNA"/>
</dbReference>
<feature type="transmembrane region" description="Helical" evidence="2">
    <location>
        <begin position="130"/>
        <end position="149"/>
    </location>
</feature>
<dbReference type="Pfam" id="PF19700">
    <property type="entry name" value="DUF6198"/>
    <property type="match status" value="1"/>
</dbReference>
<protein>
    <submittedName>
        <fullName evidence="3">Putative integral membrane protein</fullName>
    </submittedName>
</protein>
<dbReference type="PANTHER" id="PTHR40078:SF1">
    <property type="entry name" value="INTEGRAL MEMBRANE PROTEIN"/>
    <property type="match status" value="1"/>
</dbReference>
<dbReference type="Proteomes" id="UP000005143">
    <property type="component" value="Unassembled WGS sequence"/>
</dbReference>
<evidence type="ECO:0000256" key="2">
    <source>
        <dbReference type="SAM" id="Phobius"/>
    </source>
</evidence>
<feature type="transmembrane region" description="Helical" evidence="2">
    <location>
        <begin position="269"/>
        <end position="286"/>
    </location>
</feature>
<organism evidence="3 4">
    <name type="scientific">Patulibacter medicamentivorans</name>
    <dbReference type="NCBI Taxonomy" id="1097667"/>
    <lineage>
        <taxon>Bacteria</taxon>
        <taxon>Bacillati</taxon>
        <taxon>Actinomycetota</taxon>
        <taxon>Thermoleophilia</taxon>
        <taxon>Solirubrobacterales</taxon>
        <taxon>Patulibacteraceae</taxon>
        <taxon>Patulibacter</taxon>
    </lineage>
</organism>
<sequence length="319" mass="32715">MDAASTRGGRREAGDGGGRRGRLRRSGRSATATSRATDPSRRRPLRSSRSGRWPTENATGAELSDARPAERDRSTDRRPARGPASSVDYGRAMAARVTPIEAVAVADATPSATGSHEVGAAGWRASPPRLLWLLVGLWLFGIGEGLVVASSLGNSPWTVLAQGVGEQTGLSVGITTILVSVVVLLLWLPLRQRPGLGTACNVVVVGLAIDATLDLIGHPDGTLLRSALALGGIAVVGLGSGLYLSAALGPGPRDGLMTGLHRRTGRPLALLRAGIEIAVLVIGALLGGTVGVATAAFALLIGPAVHAGLRLIGPWAPRR</sequence>
<accession>H0E1V8</accession>
<evidence type="ECO:0000313" key="4">
    <source>
        <dbReference type="Proteomes" id="UP000005143"/>
    </source>
</evidence>
<feature type="transmembrane region" description="Helical" evidence="2">
    <location>
        <begin position="195"/>
        <end position="216"/>
    </location>
</feature>
<feature type="region of interest" description="Disordered" evidence="1">
    <location>
        <begin position="1"/>
        <end position="89"/>
    </location>
</feature>
<feature type="transmembrane region" description="Helical" evidence="2">
    <location>
        <begin position="169"/>
        <end position="188"/>
    </location>
</feature>
<dbReference type="PATRIC" id="fig|1097667.3.peg.767"/>
<evidence type="ECO:0000256" key="1">
    <source>
        <dbReference type="SAM" id="MobiDB-lite"/>
    </source>
</evidence>
<feature type="compositionally biased region" description="Basic and acidic residues" evidence="1">
    <location>
        <begin position="9"/>
        <end position="18"/>
    </location>
</feature>
<feature type="transmembrane region" description="Helical" evidence="2">
    <location>
        <begin position="228"/>
        <end position="248"/>
    </location>
</feature>
<keyword evidence="2" id="KW-1133">Transmembrane helix</keyword>
<feature type="transmembrane region" description="Helical" evidence="2">
    <location>
        <begin position="292"/>
        <end position="312"/>
    </location>
</feature>
<feature type="compositionally biased region" description="Basic and acidic residues" evidence="1">
    <location>
        <begin position="64"/>
        <end position="79"/>
    </location>
</feature>
<gene>
    <name evidence="3" type="ORF">PAI11_07700</name>
</gene>